<evidence type="ECO:0000256" key="1">
    <source>
        <dbReference type="SAM" id="MobiDB-lite"/>
    </source>
</evidence>
<reference evidence="3 4" key="1">
    <citation type="journal article" date="2019" name="Mol. Biol. Evol.">
        <title>Blast fungal genomes show frequent chromosomal changes, gene gains and losses, and effector gene turnover.</title>
        <authorList>
            <person name="Gomez Luciano L.B."/>
            <person name="Jason Tsai I."/>
            <person name="Chuma I."/>
            <person name="Tosa Y."/>
            <person name="Chen Y.H."/>
            <person name="Li J.Y."/>
            <person name="Li M.Y."/>
            <person name="Jade Lu M.Y."/>
            <person name="Nakayashiki H."/>
            <person name="Li W.H."/>
        </authorList>
    </citation>
    <scope>NUCLEOTIDE SEQUENCE [LARGE SCALE GENOMIC DNA]</scope>
    <source>
        <strain evidence="3">MZ5-1-6</strain>
    </source>
</reference>
<accession>A0A4P7NVB9</accession>
<evidence type="ECO:0000313" key="4">
    <source>
        <dbReference type="Proteomes" id="UP000294847"/>
    </source>
</evidence>
<dbReference type="EMBL" id="CP034210">
    <property type="protein sequence ID" value="QBZ66389.1"/>
    <property type="molecule type" value="Genomic_DNA"/>
</dbReference>
<feature type="region of interest" description="Disordered" evidence="1">
    <location>
        <begin position="1"/>
        <end position="20"/>
    </location>
</feature>
<dbReference type="InterPro" id="IPR052895">
    <property type="entry name" value="HetReg/Transcr_Mod"/>
</dbReference>
<dbReference type="PANTHER" id="PTHR24148">
    <property type="entry name" value="ANKYRIN REPEAT DOMAIN-CONTAINING PROTEIN 39 HOMOLOG-RELATED"/>
    <property type="match status" value="1"/>
</dbReference>
<dbReference type="AlphaFoldDB" id="A0A4P7NVB9"/>
<dbReference type="PANTHER" id="PTHR24148:SF64">
    <property type="entry name" value="HETEROKARYON INCOMPATIBILITY DOMAIN-CONTAINING PROTEIN"/>
    <property type="match status" value="1"/>
</dbReference>
<feature type="region of interest" description="Disordered" evidence="1">
    <location>
        <begin position="61"/>
        <end position="81"/>
    </location>
</feature>
<proteinExistence type="predicted"/>
<evidence type="ECO:0000259" key="2">
    <source>
        <dbReference type="Pfam" id="PF06985"/>
    </source>
</evidence>
<feature type="compositionally biased region" description="Acidic residues" evidence="1">
    <location>
        <begin position="63"/>
        <end position="77"/>
    </location>
</feature>
<sequence>MASASGGQPGHNGNTPINLRLRRRSIYSPLPEGGQRFRLLILNPGTGDEPLSGLLKVASLHSDEDDDNGDAEEGDDDGNSRLTYDAVSYVWGDEQRDTRPITVNGAVLPIGANLHWALHRLRLQDAPRALWADALCINQRDMAERSAQVAVMGLIYSRARWVLACVGSQNVDSGAATMISGLLSTYAPAMRSPAGPSEAFEQDPRWSALPGLLGKPWFQRAWVLQEVGLARDPRIVYGDATSDGSRAVPDDSEFINYRDLMYVIEWVNTHATEFASKADLGSLLIHMRWADWTSQKAEEHQYRFLDLLDHGALMGCRDPRDHIYCFLGHPLAMTADGEPLVVPDYGKTVVQVYEEVSALLVRDAGVRSLCIVEHNERSIKAPSVPSWVIRWDINRVTNNIYCHPNDSFAACRHDGNYNNVEPEFVGKDGRVLRVKGVAVDVIQTCYRISLRPESRRLYFRREDQSRSSSPSVDLEALIAELQKPTTPYAYASWPREKHSVPGAANHPISGSNSRVANLALALCMGQLQETDVALAGETLMLLLGALRNRRGPRAKKRKKQEDPPTDVESRIHNLWNCIEAYCDGRSFFVTSNGYYGLADLITKPGDVCAVVRGSRVPFALRPGQGEWSGIQGKKKANEPKRSAVRRVRLVGEAYVHGFMRGRAIDLLNKGDLMEEAIDIW</sequence>
<evidence type="ECO:0000313" key="3">
    <source>
        <dbReference type="EMBL" id="QBZ66389.1"/>
    </source>
</evidence>
<feature type="domain" description="Heterokaryon incompatibility" evidence="2">
    <location>
        <begin position="84"/>
        <end position="226"/>
    </location>
</feature>
<name>A0A4P7NVB9_PYROR</name>
<dbReference type="Pfam" id="PF06985">
    <property type="entry name" value="HET"/>
    <property type="match status" value="1"/>
</dbReference>
<gene>
    <name evidence="3" type="ORF">PoMZ_13364</name>
</gene>
<dbReference type="Pfam" id="PF26639">
    <property type="entry name" value="Het-6_barrel"/>
    <property type="match status" value="1"/>
</dbReference>
<dbReference type="Proteomes" id="UP000294847">
    <property type="component" value="Chromosome 7"/>
</dbReference>
<protein>
    <recommendedName>
        <fullName evidence="2">Heterokaryon incompatibility domain-containing protein</fullName>
    </recommendedName>
</protein>
<dbReference type="InterPro" id="IPR010730">
    <property type="entry name" value="HET"/>
</dbReference>
<organism evidence="3 4">
    <name type="scientific">Pyricularia oryzae</name>
    <name type="common">Rice blast fungus</name>
    <name type="synonym">Magnaporthe oryzae</name>
    <dbReference type="NCBI Taxonomy" id="318829"/>
    <lineage>
        <taxon>Eukaryota</taxon>
        <taxon>Fungi</taxon>
        <taxon>Dikarya</taxon>
        <taxon>Ascomycota</taxon>
        <taxon>Pezizomycotina</taxon>
        <taxon>Sordariomycetes</taxon>
        <taxon>Sordariomycetidae</taxon>
        <taxon>Magnaporthales</taxon>
        <taxon>Pyriculariaceae</taxon>
        <taxon>Pyricularia</taxon>
    </lineage>
</organism>